<evidence type="ECO:0000313" key="6">
    <source>
        <dbReference type="Proteomes" id="UP000295341"/>
    </source>
</evidence>
<keyword evidence="1" id="KW-0805">Transcription regulation</keyword>
<organism evidence="5 6">
    <name type="scientific">Panacagrimonas perspica</name>
    <dbReference type="NCBI Taxonomy" id="381431"/>
    <lineage>
        <taxon>Bacteria</taxon>
        <taxon>Pseudomonadati</taxon>
        <taxon>Pseudomonadota</taxon>
        <taxon>Gammaproteobacteria</taxon>
        <taxon>Nevskiales</taxon>
        <taxon>Nevskiaceae</taxon>
        <taxon>Panacagrimonas</taxon>
    </lineage>
</organism>
<keyword evidence="6" id="KW-1185">Reference proteome</keyword>
<dbReference type="InterPro" id="IPR036388">
    <property type="entry name" value="WH-like_DNA-bd_sf"/>
</dbReference>
<evidence type="ECO:0000259" key="4">
    <source>
        <dbReference type="PROSITE" id="PS50043"/>
    </source>
</evidence>
<evidence type="ECO:0000256" key="3">
    <source>
        <dbReference type="ARBA" id="ARBA00023163"/>
    </source>
</evidence>
<proteinExistence type="predicted"/>
<dbReference type="PANTHER" id="PTHR44688:SF16">
    <property type="entry name" value="DNA-BINDING TRANSCRIPTIONAL ACTIVATOR DEVR_DOSR"/>
    <property type="match status" value="1"/>
</dbReference>
<dbReference type="PANTHER" id="PTHR44688">
    <property type="entry name" value="DNA-BINDING TRANSCRIPTIONAL ACTIVATOR DEVR_DOSR"/>
    <property type="match status" value="1"/>
</dbReference>
<dbReference type="CDD" id="cd06170">
    <property type="entry name" value="LuxR_C_like"/>
    <property type="match status" value="1"/>
</dbReference>
<keyword evidence="2" id="KW-0238">DNA-binding</keyword>
<dbReference type="PROSITE" id="PS00622">
    <property type="entry name" value="HTH_LUXR_1"/>
    <property type="match status" value="1"/>
</dbReference>
<keyword evidence="3" id="KW-0804">Transcription</keyword>
<dbReference type="InterPro" id="IPR016032">
    <property type="entry name" value="Sig_transdc_resp-reg_C-effctor"/>
</dbReference>
<dbReference type="Proteomes" id="UP000295341">
    <property type="component" value="Unassembled WGS sequence"/>
</dbReference>
<protein>
    <submittedName>
        <fullName evidence="5">Regulatory LuxR family protein</fullName>
    </submittedName>
</protein>
<dbReference type="PRINTS" id="PR00038">
    <property type="entry name" value="HTHLUXR"/>
</dbReference>
<dbReference type="InterPro" id="IPR000792">
    <property type="entry name" value="Tscrpt_reg_LuxR_C"/>
</dbReference>
<comment type="caution">
    <text evidence="5">The sequence shown here is derived from an EMBL/GenBank/DDBJ whole genome shotgun (WGS) entry which is preliminary data.</text>
</comment>
<sequence length="370" mass="40815">MAPSENKPTAPSLALANHILSCETFDQLATDVLPCLTRFFDAGSSCVFEMRRDGDDKLLLGRAAQIRMPIRAIADYSAHFVDLDPVCAPSFGLCDPRALAPNVHKVVRLSDRCTSGALLGTEYYNEFLRAIDVQHVFGLMVRPEFDPSRVVVLGFHRPRSGRDFSFELEQADALAPAFHASVERMCFRSRLDEAAETTAREREWSLRFASDARLLELTEITAAVASAPTRGSLCFPALLDALRRVRGDVRIDGGWSAMLSDLGIRGVVGGGHLCVTGVEGDATGHRFHLRVTPPLAVPTLERWAQGARLTARELDVTRRVVRGLRNVDVACELDLSLRTVENHLRSIFMKAGVRSRTQLLAQLVEPVVRT</sequence>
<name>A0A4V6RR48_9GAMM</name>
<dbReference type="GO" id="GO:0003677">
    <property type="term" value="F:DNA binding"/>
    <property type="evidence" value="ECO:0007669"/>
    <property type="project" value="UniProtKB-KW"/>
</dbReference>
<dbReference type="OrthoDB" id="9814495at2"/>
<dbReference type="RefSeq" id="WP_133880916.1">
    <property type="nucleotide sequence ID" value="NZ_MWIN01000001.1"/>
</dbReference>
<evidence type="ECO:0000256" key="1">
    <source>
        <dbReference type="ARBA" id="ARBA00023015"/>
    </source>
</evidence>
<dbReference type="SUPFAM" id="SSF46894">
    <property type="entry name" value="C-terminal effector domain of the bipartite response regulators"/>
    <property type="match status" value="1"/>
</dbReference>
<dbReference type="PROSITE" id="PS50043">
    <property type="entry name" value="HTH_LUXR_2"/>
    <property type="match status" value="1"/>
</dbReference>
<dbReference type="SMART" id="SM00421">
    <property type="entry name" value="HTH_LUXR"/>
    <property type="match status" value="1"/>
</dbReference>
<dbReference type="EMBL" id="SOBT01000008">
    <property type="protein sequence ID" value="TDU32420.1"/>
    <property type="molecule type" value="Genomic_DNA"/>
</dbReference>
<dbReference type="AlphaFoldDB" id="A0A4V6RR48"/>
<reference evidence="5 6" key="1">
    <citation type="submission" date="2019-03" db="EMBL/GenBank/DDBJ databases">
        <title>Genomic Encyclopedia of Type Strains, Phase IV (KMG-IV): sequencing the most valuable type-strain genomes for metagenomic binning, comparative biology and taxonomic classification.</title>
        <authorList>
            <person name="Goeker M."/>
        </authorList>
    </citation>
    <scope>NUCLEOTIDE SEQUENCE [LARGE SCALE GENOMIC DNA]</scope>
    <source>
        <strain evidence="5 6">DSM 26377</strain>
    </source>
</reference>
<dbReference type="Pfam" id="PF00196">
    <property type="entry name" value="GerE"/>
    <property type="match status" value="1"/>
</dbReference>
<accession>A0A4V6RR48</accession>
<gene>
    <name evidence="5" type="ORF">DFR24_1815</name>
</gene>
<dbReference type="GO" id="GO:0006355">
    <property type="term" value="P:regulation of DNA-templated transcription"/>
    <property type="evidence" value="ECO:0007669"/>
    <property type="project" value="InterPro"/>
</dbReference>
<feature type="domain" description="HTH luxR-type" evidence="4">
    <location>
        <begin position="302"/>
        <end position="367"/>
    </location>
</feature>
<evidence type="ECO:0000256" key="2">
    <source>
        <dbReference type="ARBA" id="ARBA00023125"/>
    </source>
</evidence>
<evidence type="ECO:0000313" key="5">
    <source>
        <dbReference type="EMBL" id="TDU32420.1"/>
    </source>
</evidence>
<dbReference type="Gene3D" id="1.10.10.10">
    <property type="entry name" value="Winged helix-like DNA-binding domain superfamily/Winged helix DNA-binding domain"/>
    <property type="match status" value="1"/>
</dbReference>